<dbReference type="STRING" id="546874.SAMN04488544_0112"/>
<dbReference type="PANTHER" id="PTHR32502:SF3">
    <property type="entry name" value="D-GALACTOSAMINE-6-PHOSPHATE DEAMINASE AGAS-RELATED"/>
    <property type="match status" value="1"/>
</dbReference>
<feature type="region of interest" description="Disordered" evidence="1">
    <location>
        <begin position="1"/>
        <end position="27"/>
    </location>
</feature>
<organism evidence="3 4">
    <name type="scientific">Microlunatus sagamiharensis</name>
    <dbReference type="NCBI Taxonomy" id="546874"/>
    <lineage>
        <taxon>Bacteria</taxon>
        <taxon>Bacillati</taxon>
        <taxon>Actinomycetota</taxon>
        <taxon>Actinomycetes</taxon>
        <taxon>Propionibacteriales</taxon>
        <taxon>Propionibacteriaceae</taxon>
        <taxon>Microlunatus</taxon>
    </lineage>
</organism>
<dbReference type="OrthoDB" id="9779207at2"/>
<gene>
    <name evidence="3" type="ORF">SAMN04488544_0112</name>
</gene>
<evidence type="ECO:0000313" key="4">
    <source>
        <dbReference type="Proteomes" id="UP000198825"/>
    </source>
</evidence>
<sequence length="392" mass="40812">MTSSTTEADQVALPGIDPGGSATSAEIAQQPRVWRELGDLLAGASEEIDAFLRPLLARPELRVVLTGAGSSAFAGELLAPSLSLALGRRVDPVATTTIVSSPAAVFVGDAPTLLVSFARSGDSPESVAAVRLADAQLGEVWHLLVSCNSEGELARTFADDDRALVLPLPAATHDAGFAMTSSFTSMVLACWAALTGTAGARDAHERLASAAEDLLSAAPDVAELADRRPRRVVYLGSGSLTGMARESALKLLELTAGDVLAYHESPLGFRHGPKALLSDDTLVVVLRSGDAYTAQYDDDIVTELTRELGREQVVVLGARELPSALAGAVGWSWVAKGLDGLDDAQAAVVHAVFAQLLALRSSVVRGLTPDNPFPSGEVNRVVQGVTLHPFPA</sequence>
<dbReference type="GO" id="GO:0016853">
    <property type="term" value="F:isomerase activity"/>
    <property type="evidence" value="ECO:0007669"/>
    <property type="project" value="UniProtKB-KW"/>
</dbReference>
<dbReference type="InterPro" id="IPR001347">
    <property type="entry name" value="SIS_dom"/>
</dbReference>
<keyword evidence="4" id="KW-1185">Reference proteome</keyword>
<evidence type="ECO:0000313" key="3">
    <source>
        <dbReference type="EMBL" id="SDU80086.1"/>
    </source>
</evidence>
<dbReference type="Pfam" id="PF01380">
    <property type="entry name" value="SIS"/>
    <property type="match status" value="1"/>
</dbReference>
<dbReference type="SUPFAM" id="SSF53697">
    <property type="entry name" value="SIS domain"/>
    <property type="match status" value="1"/>
</dbReference>
<evidence type="ECO:0000259" key="2">
    <source>
        <dbReference type="PROSITE" id="PS51464"/>
    </source>
</evidence>
<proteinExistence type="predicted"/>
<name>A0A1H2LI65_9ACTN</name>
<dbReference type="PANTHER" id="PTHR32502">
    <property type="entry name" value="N-ACETYLGALACTOSAMINE PERMEASE II COMPONENT-RELATED"/>
    <property type="match status" value="1"/>
</dbReference>
<protein>
    <submittedName>
        <fullName evidence="3">Galactosamine 6-phosphate isomerase AgaS</fullName>
    </submittedName>
</protein>
<reference evidence="4" key="1">
    <citation type="submission" date="2016-10" db="EMBL/GenBank/DDBJ databases">
        <authorList>
            <person name="Varghese N."/>
            <person name="Submissions S."/>
        </authorList>
    </citation>
    <scope>NUCLEOTIDE SEQUENCE [LARGE SCALE GENOMIC DNA]</scope>
    <source>
        <strain evidence="4">DSM 21743</strain>
    </source>
</reference>
<dbReference type="AlphaFoldDB" id="A0A1H2LI65"/>
<dbReference type="Proteomes" id="UP000198825">
    <property type="component" value="Chromosome I"/>
</dbReference>
<dbReference type="EMBL" id="LT629799">
    <property type="protein sequence ID" value="SDU80086.1"/>
    <property type="molecule type" value="Genomic_DNA"/>
</dbReference>
<dbReference type="RefSeq" id="WP_091072210.1">
    <property type="nucleotide sequence ID" value="NZ_LT629799.1"/>
</dbReference>
<dbReference type="Gene3D" id="3.40.50.10490">
    <property type="entry name" value="Glucose-6-phosphate isomerase like protein, domain 1"/>
    <property type="match status" value="2"/>
</dbReference>
<dbReference type="GO" id="GO:0009401">
    <property type="term" value="P:phosphoenolpyruvate-dependent sugar phosphotransferase system"/>
    <property type="evidence" value="ECO:0007669"/>
    <property type="project" value="TreeGrafter"/>
</dbReference>
<dbReference type="GO" id="GO:0005886">
    <property type="term" value="C:plasma membrane"/>
    <property type="evidence" value="ECO:0007669"/>
    <property type="project" value="TreeGrafter"/>
</dbReference>
<accession>A0A1H2LI65</accession>
<dbReference type="GO" id="GO:1901135">
    <property type="term" value="P:carbohydrate derivative metabolic process"/>
    <property type="evidence" value="ECO:0007669"/>
    <property type="project" value="InterPro"/>
</dbReference>
<feature type="domain" description="SIS" evidence="2">
    <location>
        <begin position="52"/>
        <end position="203"/>
    </location>
</feature>
<evidence type="ECO:0000256" key="1">
    <source>
        <dbReference type="SAM" id="MobiDB-lite"/>
    </source>
</evidence>
<dbReference type="PROSITE" id="PS51464">
    <property type="entry name" value="SIS"/>
    <property type="match status" value="2"/>
</dbReference>
<keyword evidence="3" id="KW-0413">Isomerase</keyword>
<dbReference type="GO" id="GO:0097367">
    <property type="term" value="F:carbohydrate derivative binding"/>
    <property type="evidence" value="ECO:0007669"/>
    <property type="project" value="InterPro"/>
</dbReference>
<dbReference type="InterPro" id="IPR046348">
    <property type="entry name" value="SIS_dom_sf"/>
</dbReference>
<feature type="domain" description="SIS" evidence="2">
    <location>
        <begin position="221"/>
        <end position="372"/>
    </location>
</feature>
<dbReference type="InterPro" id="IPR050303">
    <property type="entry name" value="GatZ_KbaZ_carbometab"/>
</dbReference>